<reference evidence="1 2" key="1">
    <citation type="submission" date="2010-12" db="EMBL/GenBank/DDBJ databases">
        <authorList>
            <person name="Muzny D."/>
            <person name="Qin X."/>
            <person name="Deng J."/>
            <person name="Jiang H."/>
            <person name="Liu Y."/>
            <person name="Qu J."/>
            <person name="Song X.-Z."/>
            <person name="Zhang L."/>
            <person name="Thornton R."/>
            <person name="Coyle M."/>
            <person name="Francisco L."/>
            <person name="Jackson L."/>
            <person name="Javaid M."/>
            <person name="Korchina V."/>
            <person name="Kovar C."/>
            <person name="Mata R."/>
            <person name="Mathew T."/>
            <person name="Ngo R."/>
            <person name="Nguyen L."/>
            <person name="Nguyen N."/>
            <person name="Okwuonu G."/>
            <person name="Ongeri F."/>
            <person name="Pham C."/>
            <person name="Simmons D."/>
            <person name="Wilczek-Boney K."/>
            <person name="Hale W."/>
            <person name="Jakkamsetti A."/>
            <person name="Pham P."/>
            <person name="Ruth R."/>
            <person name="San Lucas F."/>
            <person name="Warren J."/>
            <person name="Zhang J."/>
            <person name="Zhao Z."/>
            <person name="Zhou C."/>
            <person name="Zhu D."/>
            <person name="Lee S."/>
            <person name="Bess C."/>
            <person name="Blankenburg K."/>
            <person name="Forbes L."/>
            <person name="Fu Q."/>
            <person name="Gubbala S."/>
            <person name="Hirani K."/>
            <person name="Jayaseelan J.C."/>
            <person name="Lara F."/>
            <person name="Munidasa M."/>
            <person name="Palculict T."/>
            <person name="Patil S."/>
            <person name="Pu L.-L."/>
            <person name="Saada N."/>
            <person name="Tang L."/>
            <person name="Weissenberger G."/>
            <person name="Zhu Y."/>
            <person name="Hemphill L."/>
            <person name="Shang Y."/>
            <person name="Youmans B."/>
            <person name="Ayvaz T."/>
            <person name="Ross M."/>
            <person name="Santibanez J."/>
            <person name="Aqrawi P."/>
            <person name="Gross S."/>
            <person name="Joshi V."/>
            <person name="Fowler G."/>
            <person name="Nazareth L."/>
            <person name="Reid J."/>
            <person name="Worley K."/>
            <person name="Petrosino J."/>
            <person name="Highlander S."/>
            <person name="Gibbs R."/>
        </authorList>
    </citation>
    <scope>NUCLEOTIDE SEQUENCE [LARGE SCALE GENOMIC DNA]</scope>
    <source>
        <strain evidence="1 2">DSM 15606</strain>
    </source>
</reference>
<comment type="caution">
    <text evidence="1">The sequence shown here is derived from an EMBL/GenBank/DDBJ whole genome shotgun (WGS) entry which is preliminary data.</text>
</comment>
<accession>E6ML49</accession>
<dbReference type="AlphaFoldDB" id="E6ML49"/>
<dbReference type="STRING" id="888832.HMPREF9420_0216"/>
<proteinExistence type="predicted"/>
<evidence type="ECO:0000313" key="1">
    <source>
        <dbReference type="EMBL" id="EFV05640.1"/>
    </source>
</evidence>
<keyword evidence="2" id="KW-1185">Reference proteome</keyword>
<dbReference type="HOGENOM" id="CLU_3274687_0_0_10"/>
<protein>
    <submittedName>
        <fullName evidence="1">Uncharacterized protein</fullName>
    </submittedName>
</protein>
<organism evidence="1 2">
    <name type="scientific">Segatella salivae DSM 15606</name>
    <dbReference type="NCBI Taxonomy" id="888832"/>
    <lineage>
        <taxon>Bacteria</taxon>
        <taxon>Pseudomonadati</taxon>
        <taxon>Bacteroidota</taxon>
        <taxon>Bacteroidia</taxon>
        <taxon>Bacteroidales</taxon>
        <taxon>Prevotellaceae</taxon>
        <taxon>Segatella</taxon>
    </lineage>
</organism>
<sequence>MAWISFLDINFIKNVNELGVINIIHISLFSNETNSLICVSE</sequence>
<dbReference type="EMBL" id="AEQO01000019">
    <property type="protein sequence ID" value="EFV05640.1"/>
    <property type="molecule type" value="Genomic_DNA"/>
</dbReference>
<evidence type="ECO:0000313" key="2">
    <source>
        <dbReference type="Proteomes" id="UP000003874"/>
    </source>
</evidence>
<name>E6ML49_9BACT</name>
<dbReference type="Proteomes" id="UP000003874">
    <property type="component" value="Unassembled WGS sequence"/>
</dbReference>
<gene>
    <name evidence="1" type="ORF">HMPREF9420_0216</name>
</gene>